<accession>A0A2S4ZWI1</accession>
<sequence>METGKPLNFQSLLNESQAIINADAEKLEWSKQFYNKARNDKNYNAEQLQKMYDRLQSDLKRQNLFSELLIRLFDRNYAQCIIGMEQCFIDQLRLNGNLPIDYVFYYRKENDQFKVYFMPL</sequence>
<dbReference type="AlphaFoldDB" id="A0A2S4ZWI1"/>
<protein>
    <submittedName>
        <fullName evidence="1">Uncharacterized protein</fullName>
    </submittedName>
</protein>
<keyword evidence="2" id="KW-1185">Reference proteome</keyword>
<gene>
    <name evidence="1" type="ORF">C3K47_19140</name>
</gene>
<evidence type="ECO:0000313" key="2">
    <source>
        <dbReference type="Proteomes" id="UP000236893"/>
    </source>
</evidence>
<proteinExistence type="predicted"/>
<name>A0A2S4ZWI1_9SPHI</name>
<organism evidence="1 2">
    <name type="scientific">Solitalea longa</name>
    <dbReference type="NCBI Taxonomy" id="2079460"/>
    <lineage>
        <taxon>Bacteria</taxon>
        <taxon>Pseudomonadati</taxon>
        <taxon>Bacteroidota</taxon>
        <taxon>Sphingobacteriia</taxon>
        <taxon>Sphingobacteriales</taxon>
        <taxon>Sphingobacteriaceae</taxon>
        <taxon>Solitalea</taxon>
    </lineage>
</organism>
<dbReference type="Proteomes" id="UP000236893">
    <property type="component" value="Unassembled WGS sequence"/>
</dbReference>
<evidence type="ECO:0000313" key="1">
    <source>
        <dbReference type="EMBL" id="POY34665.1"/>
    </source>
</evidence>
<reference evidence="1 2" key="1">
    <citation type="submission" date="2018-01" db="EMBL/GenBank/DDBJ databases">
        <authorList>
            <person name="Gaut B.S."/>
            <person name="Morton B.R."/>
            <person name="Clegg M.T."/>
            <person name="Duvall M.R."/>
        </authorList>
    </citation>
    <scope>NUCLEOTIDE SEQUENCE [LARGE SCALE GENOMIC DNA]</scope>
    <source>
        <strain evidence="1 2">HR-AV</strain>
    </source>
</reference>
<comment type="caution">
    <text evidence="1">The sequence shown here is derived from an EMBL/GenBank/DDBJ whole genome shotgun (WGS) entry which is preliminary data.</text>
</comment>
<dbReference type="EMBL" id="PQVF01000022">
    <property type="protein sequence ID" value="POY34665.1"/>
    <property type="molecule type" value="Genomic_DNA"/>
</dbReference>
<dbReference type="RefSeq" id="WP_103790776.1">
    <property type="nucleotide sequence ID" value="NZ_PQVF01000022.1"/>
</dbReference>